<dbReference type="AlphaFoldDB" id="A0A166CCP9"/>
<gene>
    <name evidence="1" type="ORF">SISSUDRAFT_871490</name>
</gene>
<dbReference type="PANTHER" id="PTHR34883">
    <property type="entry name" value="SERINE-RICH PROTEIN, PUTATIVE-RELATED-RELATED"/>
    <property type="match status" value="1"/>
</dbReference>
<dbReference type="PANTHER" id="PTHR34883:SF15">
    <property type="entry name" value="EXTRACELLULAR SERINE-RICH PROTEIN"/>
    <property type="match status" value="1"/>
</dbReference>
<dbReference type="InterPro" id="IPR008972">
    <property type="entry name" value="Cupredoxin"/>
</dbReference>
<keyword evidence="2" id="KW-1185">Reference proteome</keyword>
<dbReference type="EMBL" id="KV428086">
    <property type="protein sequence ID" value="KZT37314.1"/>
    <property type="molecule type" value="Genomic_DNA"/>
</dbReference>
<name>A0A166CCP9_9AGAM</name>
<evidence type="ECO:0008006" key="3">
    <source>
        <dbReference type="Google" id="ProtNLM"/>
    </source>
</evidence>
<dbReference type="STRING" id="1314776.A0A166CCP9"/>
<evidence type="ECO:0000313" key="1">
    <source>
        <dbReference type="EMBL" id="KZT37314.1"/>
    </source>
</evidence>
<dbReference type="InterPro" id="IPR052953">
    <property type="entry name" value="Ser-rich/MCO-related"/>
</dbReference>
<dbReference type="SUPFAM" id="SSF49503">
    <property type="entry name" value="Cupredoxins"/>
    <property type="match status" value="1"/>
</dbReference>
<evidence type="ECO:0000313" key="2">
    <source>
        <dbReference type="Proteomes" id="UP000076798"/>
    </source>
</evidence>
<protein>
    <recommendedName>
        <fullName evidence="3">Plastocyanin-like domain-containing protein</fullName>
    </recommendedName>
</protein>
<dbReference type="OrthoDB" id="2331100at2759"/>
<sequence length="180" mass="19079">MPGGFHSGFAGINIGGTLDNPMEWNLTITDDSAPIWYHCSAIIPVPHCQGGMVGAINAGPSSALNAHNQSFDNFMVAAKAAPVLPAEATPLATAVLTGVGAMATATPMVRAGSVVSSSHSQPYFTTCIIARTYYPENLYRHYYRRGCRRCGCSRCHILPARSTSTLETPSQTSIRGTDVC</sequence>
<organism evidence="1 2">
    <name type="scientific">Sistotremastrum suecicum HHB10207 ss-3</name>
    <dbReference type="NCBI Taxonomy" id="1314776"/>
    <lineage>
        <taxon>Eukaryota</taxon>
        <taxon>Fungi</taxon>
        <taxon>Dikarya</taxon>
        <taxon>Basidiomycota</taxon>
        <taxon>Agaricomycotina</taxon>
        <taxon>Agaricomycetes</taxon>
        <taxon>Sistotremastrales</taxon>
        <taxon>Sistotremastraceae</taxon>
        <taxon>Sistotremastrum</taxon>
    </lineage>
</organism>
<reference evidence="1 2" key="1">
    <citation type="journal article" date="2016" name="Mol. Biol. Evol.">
        <title>Comparative Genomics of Early-Diverging Mushroom-Forming Fungi Provides Insights into the Origins of Lignocellulose Decay Capabilities.</title>
        <authorList>
            <person name="Nagy L.G."/>
            <person name="Riley R."/>
            <person name="Tritt A."/>
            <person name="Adam C."/>
            <person name="Daum C."/>
            <person name="Floudas D."/>
            <person name="Sun H."/>
            <person name="Yadav J.S."/>
            <person name="Pangilinan J."/>
            <person name="Larsson K.H."/>
            <person name="Matsuura K."/>
            <person name="Barry K."/>
            <person name="Labutti K."/>
            <person name="Kuo R."/>
            <person name="Ohm R.A."/>
            <person name="Bhattacharya S.S."/>
            <person name="Shirouzu T."/>
            <person name="Yoshinaga Y."/>
            <person name="Martin F.M."/>
            <person name="Grigoriev I.V."/>
            <person name="Hibbett D.S."/>
        </authorList>
    </citation>
    <scope>NUCLEOTIDE SEQUENCE [LARGE SCALE GENOMIC DNA]</scope>
    <source>
        <strain evidence="1 2">HHB10207 ss-3</strain>
    </source>
</reference>
<dbReference type="Gene3D" id="2.60.40.420">
    <property type="entry name" value="Cupredoxins - blue copper proteins"/>
    <property type="match status" value="1"/>
</dbReference>
<dbReference type="Proteomes" id="UP000076798">
    <property type="component" value="Unassembled WGS sequence"/>
</dbReference>
<accession>A0A166CCP9</accession>
<proteinExistence type="predicted"/>